<keyword evidence="3" id="KW-1133">Transmembrane helix</keyword>
<protein>
    <recommendedName>
        <fullName evidence="6">TLC domain-containing protein</fullName>
    </recommendedName>
</protein>
<reference evidence="7" key="1">
    <citation type="journal article" date="2023" name="G3 (Bethesda)">
        <title>Whole genome assembly and annotation of the endangered Caribbean coral Acropora cervicornis.</title>
        <authorList>
            <person name="Selwyn J.D."/>
            <person name="Vollmer S.V."/>
        </authorList>
    </citation>
    <scope>NUCLEOTIDE SEQUENCE</scope>
    <source>
        <strain evidence="7">K2</strain>
    </source>
</reference>
<reference evidence="7" key="2">
    <citation type="journal article" date="2023" name="Science">
        <title>Genomic signatures of disease resistance in endangered staghorn corals.</title>
        <authorList>
            <person name="Vollmer S.V."/>
            <person name="Selwyn J.D."/>
            <person name="Despard B.A."/>
            <person name="Roesel C.L."/>
        </authorList>
    </citation>
    <scope>NUCLEOTIDE SEQUENCE</scope>
    <source>
        <strain evidence="7">K2</strain>
    </source>
</reference>
<evidence type="ECO:0000313" key="7">
    <source>
        <dbReference type="EMBL" id="KAK2567104.1"/>
    </source>
</evidence>
<feature type="non-terminal residue" evidence="7">
    <location>
        <position position="65"/>
    </location>
</feature>
<keyword evidence="2 5" id="KW-0812">Transmembrane</keyword>
<evidence type="ECO:0000256" key="3">
    <source>
        <dbReference type="ARBA" id="ARBA00022989"/>
    </source>
</evidence>
<gene>
    <name evidence="7" type="ORF">P5673_008901</name>
</gene>
<comment type="caution">
    <text evidence="7">The sequence shown here is derived from an EMBL/GenBank/DDBJ whole genome shotgun (WGS) entry which is preliminary data.</text>
</comment>
<keyword evidence="4 5" id="KW-0472">Membrane</keyword>
<accession>A0AAD9QTA3</accession>
<evidence type="ECO:0000256" key="1">
    <source>
        <dbReference type="ARBA" id="ARBA00004141"/>
    </source>
</evidence>
<evidence type="ECO:0000313" key="8">
    <source>
        <dbReference type="Proteomes" id="UP001249851"/>
    </source>
</evidence>
<evidence type="ECO:0000259" key="6">
    <source>
        <dbReference type="PROSITE" id="PS50922"/>
    </source>
</evidence>
<dbReference type="Proteomes" id="UP001249851">
    <property type="component" value="Unassembled WGS sequence"/>
</dbReference>
<dbReference type="AlphaFoldDB" id="A0AAD9QTA3"/>
<dbReference type="EMBL" id="JARQWQ010000015">
    <property type="protein sequence ID" value="KAK2567104.1"/>
    <property type="molecule type" value="Genomic_DNA"/>
</dbReference>
<proteinExistence type="predicted"/>
<dbReference type="InterPro" id="IPR006634">
    <property type="entry name" value="TLC-dom"/>
</dbReference>
<evidence type="ECO:0000256" key="5">
    <source>
        <dbReference type="PROSITE-ProRule" id="PRU00205"/>
    </source>
</evidence>
<organism evidence="7 8">
    <name type="scientific">Acropora cervicornis</name>
    <name type="common">Staghorn coral</name>
    <dbReference type="NCBI Taxonomy" id="6130"/>
    <lineage>
        <taxon>Eukaryota</taxon>
        <taxon>Metazoa</taxon>
        <taxon>Cnidaria</taxon>
        <taxon>Anthozoa</taxon>
        <taxon>Hexacorallia</taxon>
        <taxon>Scleractinia</taxon>
        <taxon>Astrocoeniina</taxon>
        <taxon>Acroporidae</taxon>
        <taxon>Acropora</taxon>
    </lineage>
</organism>
<evidence type="ECO:0000256" key="2">
    <source>
        <dbReference type="ARBA" id="ARBA00022692"/>
    </source>
</evidence>
<keyword evidence="8" id="KW-1185">Reference proteome</keyword>
<dbReference type="GO" id="GO:0016020">
    <property type="term" value="C:membrane"/>
    <property type="evidence" value="ECO:0007669"/>
    <property type="project" value="UniProtKB-SubCell"/>
</dbReference>
<feature type="domain" description="TLC" evidence="6">
    <location>
        <begin position="1"/>
        <end position="65"/>
    </location>
</feature>
<dbReference type="PROSITE" id="PS50922">
    <property type="entry name" value="TLC"/>
    <property type="match status" value="1"/>
</dbReference>
<sequence length="65" mass="6986">YVLTSNGYTLYDTLDIVVHDPIGSPGLIIHHVVLPSSYSIRGSLFPSRQASVSSNLTACSCTFVD</sequence>
<name>A0AAD9QTA3_ACRCE</name>
<evidence type="ECO:0000256" key="4">
    <source>
        <dbReference type="ARBA" id="ARBA00023136"/>
    </source>
</evidence>
<comment type="subcellular location">
    <subcellularLocation>
        <location evidence="1">Membrane</location>
        <topology evidence="1">Multi-pass membrane protein</topology>
    </subcellularLocation>
</comment>